<evidence type="ECO:0000313" key="3">
    <source>
        <dbReference type="Proteomes" id="UP000585050"/>
    </source>
</evidence>
<dbReference type="EMBL" id="JABAIL010000001">
    <property type="protein sequence ID" value="NLR89835.1"/>
    <property type="molecule type" value="Genomic_DNA"/>
</dbReference>
<protein>
    <submittedName>
        <fullName evidence="2">Uncharacterized protein</fullName>
    </submittedName>
</protein>
<feature type="region of interest" description="Disordered" evidence="1">
    <location>
        <begin position="37"/>
        <end position="59"/>
    </location>
</feature>
<sequence length="59" mass="6469">MKKFMLIILFPITLFSCSDDSSEVEPVDPGYENPNYNVDAGYGNSPSTIDPGYGNDFGE</sequence>
<name>A0A7X8SGJ0_9BACT</name>
<proteinExistence type="predicted"/>
<keyword evidence="3" id="KW-1185">Reference proteome</keyword>
<organism evidence="2 3">
    <name type="scientific">Flammeovirga agarivorans</name>
    <dbReference type="NCBI Taxonomy" id="2726742"/>
    <lineage>
        <taxon>Bacteria</taxon>
        <taxon>Pseudomonadati</taxon>
        <taxon>Bacteroidota</taxon>
        <taxon>Cytophagia</taxon>
        <taxon>Cytophagales</taxon>
        <taxon>Flammeovirgaceae</taxon>
        <taxon>Flammeovirga</taxon>
    </lineage>
</organism>
<evidence type="ECO:0000256" key="1">
    <source>
        <dbReference type="SAM" id="MobiDB-lite"/>
    </source>
</evidence>
<reference evidence="2 3" key="1">
    <citation type="submission" date="2020-04" db="EMBL/GenBank/DDBJ databases">
        <title>Flammeovirga sp. SR4, a novel species isolated from seawater.</title>
        <authorList>
            <person name="Wang X."/>
        </authorList>
    </citation>
    <scope>NUCLEOTIDE SEQUENCE [LARGE SCALE GENOMIC DNA]</scope>
    <source>
        <strain evidence="2 3">SR4</strain>
    </source>
</reference>
<gene>
    <name evidence="2" type="ORF">HGP29_01400</name>
</gene>
<dbReference type="AlphaFoldDB" id="A0A7X8SGJ0"/>
<evidence type="ECO:0000313" key="2">
    <source>
        <dbReference type="EMBL" id="NLR89835.1"/>
    </source>
</evidence>
<accession>A0A7X8SGJ0</accession>
<dbReference type="RefSeq" id="WP_168880520.1">
    <property type="nucleotide sequence ID" value="NZ_JABAIL010000001.1"/>
</dbReference>
<comment type="caution">
    <text evidence="2">The sequence shown here is derived from an EMBL/GenBank/DDBJ whole genome shotgun (WGS) entry which is preliminary data.</text>
</comment>
<dbReference type="Proteomes" id="UP000585050">
    <property type="component" value="Unassembled WGS sequence"/>
</dbReference>
<dbReference type="PROSITE" id="PS51257">
    <property type="entry name" value="PROKAR_LIPOPROTEIN"/>
    <property type="match status" value="1"/>
</dbReference>